<organism evidence="1 2">
    <name type="scientific">Patulibacter brassicae</name>
    <dbReference type="NCBI Taxonomy" id="1705717"/>
    <lineage>
        <taxon>Bacteria</taxon>
        <taxon>Bacillati</taxon>
        <taxon>Actinomycetota</taxon>
        <taxon>Thermoleophilia</taxon>
        <taxon>Solirubrobacterales</taxon>
        <taxon>Patulibacteraceae</taxon>
        <taxon>Patulibacter</taxon>
    </lineage>
</organism>
<dbReference type="Proteomes" id="UP001277761">
    <property type="component" value="Unassembled WGS sequence"/>
</dbReference>
<gene>
    <name evidence="1" type="ORF">SK069_15860</name>
</gene>
<evidence type="ECO:0000313" key="1">
    <source>
        <dbReference type="EMBL" id="MDX8153075.1"/>
    </source>
</evidence>
<proteinExistence type="predicted"/>
<protein>
    <submittedName>
        <fullName evidence="1">Uncharacterized protein</fullName>
    </submittedName>
</protein>
<comment type="caution">
    <text evidence="1">The sequence shown here is derived from an EMBL/GenBank/DDBJ whole genome shotgun (WGS) entry which is preliminary data.</text>
</comment>
<reference evidence="1 2" key="1">
    <citation type="submission" date="2023-11" db="EMBL/GenBank/DDBJ databases">
        <authorList>
            <person name="Xu M."/>
            <person name="Jiang T."/>
        </authorList>
    </citation>
    <scope>NUCLEOTIDE SEQUENCE [LARGE SCALE GENOMIC DNA]</scope>
    <source>
        <strain evidence="1 2">SD</strain>
    </source>
</reference>
<accession>A0ABU4VNR2</accession>
<dbReference type="RefSeq" id="WP_319955227.1">
    <property type="nucleotide sequence ID" value="NZ_JAXAVX010000010.1"/>
</dbReference>
<keyword evidence="2" id="KW-1185">Reference proteome</keyword>
<evidence type="ECO:0000313" key="2">
    <source>
        <dbReference type="Proteomes" id="UP001277761"/>
    </source>
</evidence>
<sequence length="286" mass="31549">MADARFRIVRLEAPGRVDVPDGRWMLRGHANRPEAVVVVEHVERPRSRFRRRRGESDEAPAIDAVRLTVIDADPLDVEDPDRWLHRADPRPQLATALERVGRLLHLHAAAAEETDPRSVRAQDLSAALLGYGTGEQAADGQLSQARPITVASAAPQRVRRSGSGMGPDERLADLLAGRDAVLAAELLTLRAREDLLRGRTREAALQLRVAVEAAIAELEPWRAAPELGPAIDRLRDQRRAVADLAAAAVRGGLDEDQLELVRNLVRETTTALRRRNDGRRVGERFA</sequence>
<dbReference type="EMBL" id="JAXAVX010000010">
    <property type="protein sequence ID" value="MDX8153075.1"/>
    <property type="molecule type" value="Genomic_DNA"/>
</dbReference>
<name>A0ABU4VNR2_9ACTN</name>